<dbReference type="Proteomes" id="UP000317648">
    <property type="component" value="Chromosome"/>
</dbReference>
<dbReference type="KEGG" id="lcre:Pla8534_01200"/>
<proteinExistence type="predicted"/>
<reference evidence="1 2" key="1">
    <citation type="submission" date="2019-02" db="EMBL/GenBank/DDBJ databases">
        <title>Deep-cultivation of Planctomycetes and their phenomic and genomic characterization uncovers novel biology.</title>
        <authorList>
            <person name="Wiegand S."/>
            <person name="Jogler M."/>
            <person name="Boedeker C."/>
            <person name="Pinto D."/>
            <person name="Vollmers J."/>
            <person name="Rivas-Marin E."/>
            <person name="Kohn T."/>
            <person name="Peeters S.H."/>
            <person name="Heuer A."/>
            <person name="Rast P."/>
            <person name="Oberbeckmann S."/>
            <person name="Bunk B."/>
            <person name="Jeske O."/>
            <person name="Meyerdierks A."/>
            <person name="Storesund J.E."/>
            <person name="Kallscheuer N."/>
            <person name="Luecker S."/>
            <person name="Lage O.M."/>
            <person name="Pohl T."/>
            <person name="Merkel B.J."/>
            <person name="Hornburger P."/>
            <person name="Mueller R.-W."/>
            <person name="Bruemmer F."/>
            <person name="Labrenz M."/>
            <person name="Spormann A.M."/>
            <person name="Op den Camp H."/>
            <person name="Overmann J."/>
            <person name="Amann R."/>
            <person name="Jetten M.S.M."/>
            <person name="Mascher T."/>
            <person name="Medema M.H."/>
            <person name="Devos D.P."/>
            <person name="Kaster A.-K."/>
            <person name="Ovreas L."/>
            <person name="Rohde M."/>
            <person name="Galperin M.Y."/>
            <person name="Jogler C."/>
        </authorList>
    </citation>
    <scope>NUCLEOTIDE SEQUENCE [LARGE SCALE GENOMIC DNA]</scope>
    <source>
        <strain evidence="1 2">Pla85_3_4</strain>
    </source>
</reference>
<dbReference type="InterPro" id="IPR032287">
    <property type="entry name" value="DUF4838"/>
</dbReference>
<evidence type="ECO:0000313" key="1">
    <source>
        <dbReference type="EMBL" id="QDU92374.1"/>
    </source>
</evidence>
<gene>
    <name evidence="1" type="ORF">Pla8534_01200</name>
</gene>
<sequence length="466" mass="52363" precursor="true">MCECEKCKGRSASELVWGFADRVSREVYKTHPDRRITCGAYTTYIDAPDTIEKFSPNLCVWIANAGRPLMEDSEHWTDYWNRVQKWQSKVAPGNILRLENNRYHIWGKGAPISYPVLHPRAAAKDLKALKGISLGDFGEQSQEGGKFRAPGLEHVTLYVQSRFLWDADQDIDAVLDEYCALYYGPAAKTMKEAITFAEQNLAYKDQSRGRGKGSPANVPLATNLHFRELLDQARQMAGDTVYGKRIAMLISELQPQNELIAMKREKEEALVQARAKAPVAVAINGADLSKATAYVLKDNMMPNDDPKVETTFRAGWDKDAILFDIVCKEPEMKKLHVSADVFSGDNVIIMLETPLHSPYYYLEINPDGAVAQGNPGKNWLSLAEVKTERGTGFWRVQVRIPVVGENEATSDPRHRVAGMKPTAQAPWYFNVGRVRAIDLKKPELQAFSTTRSGWHVPERFGKLVSE</sequence>
<dbReference type="AlphaFoldDB" id="A0A518DKL1"/>
<organism evidence="1 2">
    <name type="scientific">Lignipirellula cremea</name>
    <dbReference type="NCBI Taxonomy" id="2528010"/>
    <lineage>
        <taxon>Bacteria</taxon>
        <taxon>Pseudomonadati</taxon>
        <taxon>Planctomycetota</taxon>
        <taxon>Planctomycetia</taxon>
        <taxon>Pirellulales</taxon>
        <taxon>Pirellulaceae</taxon>
        <taxon>Lignipirellula</taxon>
    </lineage>
</organism>
<evidence type="ECO:0008006" key="3">
    <source>
        <dbReference type="Google" id="ProtNLM"/>
    </source>
</evidence>
<evidence type="ECO:0000313" key="2">
    <source>
        <dbReference type="Proteomes" id="UP000317648"/>
    </source>
</evidence>
<name>A0A518DKL1_9BACT</name>
<dbReference type="Gene3D" id="2.60.40.1190">
    <property type="match status" value="1"/>
</dbReference>
<keyword evidence="2" id="KW-1185">Reference proteome</keyword>
<dbReference type="EMBL" id="CP036433">
    <property type="protein sequence ID" value="QDU92374.1"/>
    <property type="molecule type" value="Genomic_DNA"/>
</dbReference>
<dbReference type="Pfam" id="PF16126">
    <property type="entry name" value="DUF4838"/>
    <property type="match status" value="1"/>
</dbReference>
<protein>
    <recommendedName>
        <fullName evidence="3">Carbohydrate-binding domain-containing protein</fullName>
    </recommendedName>
</protein>
<accession>A0A518DKL1</accession>
<dbReference type="SUPFAM" id="SSF49344">
    <property type="entry name" value="CBD9-like"/>
    <property type="match status" value="1"/>
</dbReference>